<organism evidence="3 4">
    <name type="scientific">Sphaerisporangium flaviroseum</name>
    <dbReference type="NCBI Taxonomy" id="509199"/>
    <lineage>
        <taxon>Bacteria</taxon>
        <taxon>Bacillati</taxon>
        <taxon>Actinomycetota</taxon>
        <taxon>Actinomycetes</taxon>
        <taxon>Streptosporangiales</taxon>
        <taxon>Streptosporangiaceae</taxon>
        <taxon>Sphaerisporangium</taxon>
    </lineage>
</organism>
<dbReference type="EMBL" id="BAAAZR010000004">
    <property type="protein sequence ID" value="GAA3806424.1"/>
    <property type="molecule type" value="Genomic_DNA"/>
</dbReference>
<dbReference type="NCBIfam" id="TIGR03696">
    <property type="entry name" value="Rhs_assc_core"/>
    <property type="match status" value="1"/>
</dbReference>
<feature type="domain" description="DUF6973" evidence="2">
    <location>
        <begin position="209"/>
        <end position="286"/>
    </location>
</feature>
<evidence type="ECO:0000313" key="4">
    <source>
        <dbReference type="Proteomes" id="UP001500888"/>
    </source>
</evidence>
<evidence type="ECO:0000259" key="2">
    <source>
        <dbReference type="Pfam" id="PF22322"/>
    </source>
</evidence>
<keyword evidence="4" id="KW-1185">Reference proteome</keyword>
<dbReference type="Gene3D" id="2.180.10.10">
    <property type="entry name" value="RHS repeat-associated core"/>
    <property type="match status" value="1"/>
</dbReference>
<dbReference type="Pfam" id="PF22322">
    <property type="entry name" value="DUF6973"/>
    <property type="match status" value="1"/>
</dbReference>
<gene>
    <name evidence="3" type="ORF">GCM10022226_28140</name>
</gene>
<sequence>MHRLPGSAEDRRQLPPGTSGGGYVPAWVSKADGSWTRYVTGFAGMAMVQKSTTETKFYLTNPHGDVVATVDNSPSPTGVDYYSEYTEYGGARVANVGDERYGWLGGAQRATETIGGLTLMGDRLYNPVTGRFLQSDDPISGVVCNSYGYVCGDPVNSSDAGKAALPGPIICRWCRDLYTNLGPQDKQALACITSFGYERCHWGKQISDAASEFARKKIGQVETPLRSAIRHFIWQVLTTIAFGTEFAKQVADNHEKYAATNKKESDFDQEINRIARDYARTHEKELRKMWREKGLDALMEYLFDEAMFLFCGKVMNGFKIDCHQVTGIATAPEGTHSRFY</sequence>
<protein>
    <recommendedName>
        <fullName evidence="2">DUF6973 domain-containing protein</fullName>
    </recommendedName>
</protein>
<proteinExistence type="predicted"/>
<feature type="region of interest" description="Disordered" evidence="1">
    <location>
        <begin position="1"/>
        <end position="23"/>
    </location>
</feature>
<comment type="caution">
    <text evidence="3">The sequence shown here is derived from an EMBL/GenBank/DDBJ whole genome shotgun (WGS) entry which is preliminary data.</text>
</comment>
<evidence type="ECO:0000313" key="3">
    <source>
        <dbReference type="EMBL" id="GAA3806424.1"/>
    </source>
</evidence>
<accession>A0ABP7I515</accession>
<dbReference type="InterPro" id="IPR054246">
    <property type="entry name" value="DUF6973"/>
</dbReference>
<reference evidence="4" key="1">
    <citation type="journal article" date="2019" name="Int. J. Syst. Evol. Microbiol.">
        <title>The Global Catalogue of Microorganisms (GCM) 10K type strain sequencing project: providing services to taxonomists for standard genome sequencing and annotation.</title>
        <authorList>
            <consortium name="The Broad Institute Genomics Platform"/>
            <consortium name="The Broad Institute Genome Sequencing Center for Infectious Disease"/>
            <person name="Wu L."/>
            <person name="Ma J."/>
        </authorList>
    </citation>
    <scope>NUCLEOTIDE SEQUENCE [LARGE SCALE GENOMIC DNA]</scope>
    <source>
        <strain evidence="4">JCM 16908</strain>
    </source>
</reference>
<dbReference type="InterPro" id="IPR022385">
    <property type="entry name" value="Rhs_assc_core"/>
</dbReference>
<name>A0ABP7I515_9ACTN</name>
<dbReference type="Proteomes" id="UP001500888">
    <property type="component" value="Unassembled WGS sequence"/>
</dbReference>
<evidence type="ECO:0000256" key="1">
    <source>
        <dbReference type="SAM" id="MobiDB-lite"/>
    </source>
</evidence>